<sequence>MHCSAALAVTWLSHSSQYIFWSATSASISTEPLSSSFCCCVKASEHGATSSPPSLRKRERRRPPRESVYPHCP</sequence>
<accession>A0AAN8AWD9</accession>
<dbReference type="Proteomes" id="UP001346869">
    <property type="component" value="Unassembled WGS sequence"/>
</dbReference>
<reference evidence="2 3" key="2">
    <citation type="journal article" date="2023" name="Mol. Biol. Evol.">
        <title>Genomics of Secondarily Temperate Adaptation in the Only Non-Antarctic Icefish.</title>
        <authorList>
            <person name="Rivera-Colon A.G."/>
            <person name="Rayamajhi N."/>
            <person name="Minhas B.F."/>
            <person name="Madrigal G."/>
            <person name="Bilyk K.T."/>
            <person name="Yoon V."/>
            <person name="Hune M."/>
            <person name="Gregory S."/>
            <person name="Cheng C.H.C."/>
            <person name="Catchen J.M."/>
        </authorList>
    </citation>
    <scope>NUCLEOTIDE SEQUENCE [LARGE SCALE GENOMIC DNA]</scope>
    <source>
        <strain evidence="2">JMC-PN-2008</strain>
    </source>
</reference>
<protein>
    <submittedName>
        <fullName evidence="2">Uncharacterized protein</fullName>
    </submittedName>
</protein>
<name>A0AAN8AWD9_ELEMC</name>
<comment type="caution">
    <text evidence="2">The sequence shown here is derived from an EMBL/GenBank/DDBJ whole genome shotgun (WGS) entry which is preliminary data.</text>
</comment>
<reference evidence="2 3" key="1">
    <citation type="journal article" date="2023" name="Genes (Basel)">
        <title>Chromosome-Level Genome Assembly and Circadian Gene Repertoire of the Patagonia Blennie Eleginops maclovinus-The Closest Ancestral Proxy of Antarctic Cryonotothenioids.</title>
        <authorList>
            <person name="Cheng C.C."/>
            <person name="Rivera-Colon A.G."/>
            <person name="Minhas B.F."/>
            <person name="Wilson L."/>
            <person name="Rayamajhi N."/>
            <person name="Vargas-Chacoff L."/>
            <person name="Catchen J.M."/>
        </authorList>
    </citation>
    <scope>NUCLEOTIDE SEQUENCE [LARGE SCALE GENOMIC DNA]</scope>
    <source>
        <strain evidence="2">JMC-PN-2008</strain>
    </source>
</reference>
<evidence type="ECO:0000313" key="3">
    <source>
        <dbReference type="Proteomes" id="UP001346869"/>
    </source>
</evidence>
<keyword evidence="3" id="KW-1185">Reference proteome</keyword>
<evidence type="ECO:0000313" key="2">
    <source>
        <dbReference type="EMBL" id="KAK5870372.1"/>
    </source>
</evidence>
<dbReference type="EMBL" id="JAUZQC010000006">
    <property type="protein sequence ID" value="KAK5870372.1"/>
    <property type="molecule type" value="Genomic_DNA"/>
</dbReference>
<gene>
    <name evidence="2" type="ORF">PBY51_025013</name>
</gene>
<proteinExistence type="predicted"/>
<organism evidence="2 3">
    <name type="scientific">Eleginops maclovinus</name>
    <name type="common">Patagonian blennie</name>
    <name type="synonym">Eleginus maclovinus</name>
    <dbReference type="NCBI Taxonomy" id="56733"/>
    <lineage>
        <taxon>Eukaryota</taxon>
        <taxon>Metazoa</taxon>
        <taxon>Chordata</taxon>
        <taxon>Craniata</taxon>
        <taxon>Vertebrata</taxon>
        <taxon>Euteleostomi</taxon>
        <taxon>Actinopterygii</taxon>
        <taxon>Neopterygii</taxon>
        <taxon>Teleostei</taxon>
        <taxon>Neoteleostei</taxon>
        <taxon>Acanthomorphata</taxon>
        <taxon>Eupercaria</taxon>
        <taxon>Perciformes</taxon>
        <taxon>Notothenioidei</taxon>
        <taxon>Eleginopidae</taxon>
        <taxon>Eleginops</taxon>
    </lineage>
</organism>
<feature type="region of interest" description="Disordered" evidence="1">
    <location>
        <begin position="44"/>
        <end position="73"/>
    </location>
</feature>
<dbReference type="AlphaFoldDB" id="A0AAN8AWD9"/>
<evidence type="ECO:0000256" key="1">
    <source>
        <dbReference type="SAM" id="MobiDB-lite"/>
    </source>
</evidence>